<feature type="domain" description="GP-PDE" evidence="8">
    <location>
        <begin position="25"/>
        <end position="337"/>
    </location>
</feature>
<proteinExistence type="inferred from homology"/>
<evidence type="ECO:0000256" key="1">
    <source>
        <dbReference type="ARBA" id="ARBA00007277"/>
    </source>
</evidence>
<name>A0A939DF14_9GAMM</name>
<dbReference type="GO" id="GO:0008889">
    <property type="term" value="F:glycerophosphodiester phosphodiesterase activity"/>
    <property type="evidence" value="ECO:0007669"/>
    <property type="project" value="UniProtKB-EC"/>
</dbReference>
<keyword evidence="10" id="KW-1185">Reference proteome</keyword>
<feature type="signal peptide" evidence="7">
    <location>
        <begin position="1"/>
        <end position="20"/>
    </location>
</feature>
<organism evidence="9 10">
    <name type="scientific">Parahaliea mediterranea</name>
    <dbReference type="NCBI Taxonomy" id="651086"/>
    <lineage>
        <taxon>Bacteria</taxon>
        <taxon>Pseudomonadati</taxon>
        <taxon>Pseudomonadota</taxon>
        <taxon>Gammaproteobacteria</taxon>
        <taxon>Cellvibrionales</taxon>
        <taxon>Halieaceae</taxon>
        <taxon>Parahaliea</taxon>
    </lineage>
</organism>
<evidence type="ECO:0000313" key="9">
    <source>
        <dbReference type="EMBL" id="MBN7797033.1"/>
    </source>
</evidence>
<dbReference type="GO" id="GO:0006071">
    <property type="term" value="P:glycerol metabolic process"/>
    <property type="evidence" value="ECO:0007669"/>
    <property type="project" value="UniProtKB-KW"/>
</dbReference>
<comment type="caution">
    <text evidence="9">The sequence shown here is derived from an EMBL/GenBank/DDBJ whole genome shotgun (WGS) entry which is preliminary data.</text>
</comment>
<gene>
    <name evidence="9" type="primary">glpQ</name>
    <name evidence="9" type="ORF">JYP50_10545</name>
</gene>
<comment type="similarity">
    <text evidence="1">Belongs to the glycerophosphoryl diester phosphodiesterase family.</text>
</comment>
<dbReference type="PANTHER" id="PTHR43620">
    <property type="entry name" value="GLYCEROPHOSPHORYL DIESTER PHOSPHODIESTERASE"/>
    <property type="match status" value="1"/>
</dbReference>
<dbReference type="NCBIfam" id="NF008354">
    <property type="entry name" value="PRK11143.1"/>
    <property type="match status" value="1"/>
</dbReference>
<reference evidence="9" key="1">
    <citation type="submission" date="2021-02" db="EMBL/GenBank/DDBJ databases">
        <title>PHA producing bacteria isolated from coastal sediment in Guangdong, Shenzhen.</title>
        <authorList>
            <person name="Zheng W."/>
            <person name="Yu S."/>
            <person name="Huang Y."/>
        </authorList>
    </citation>
    <scope>NUCLEOTIDE SEQUENCE</scope>
    <source>
        <strain evidence="9">TN14-10</strain>
    </source>
</reference>
<dbReference type="GO" id="GO:0006629">
    <property type="term" value="P:lipid metabolic process"/>
    <property type="evidence" value="ECO:0007669"/>
    <property type="project" value="InterPro"/>
</dbReference>
<feature type="chain" id="PRO_5036721942" description="glycerophosphodiester phosphodiesterase" evidence="7">
    <location>
        <begin position="21"/>
        <end position="348"/>
    </location>
</feature>
<keyword evidence="3 7" id="KW-0732">Signal</keyword>
<evidence type="ECO:0000256" key="2">
    <source>
        <dbReference type="ARBA" id="ARBA00012247"/>
    </source>
</evidence>
<evidence type="ECO:0000256" key="5">
    <source>
        <dbReference type="ARBA" id="ARBA00022801"/>
    </source>
</evidence>
<evidence type="ECO:0000256" key="4">
    <source>
        <dbReference type="ARBA" id="ARBA00022798"/>
    </source>
</evidence>
<accession>A0A939DF14</accession>
<dbReference type="GO" id="GO:0042597">
    <property type="term" value="C:periplasmic space"/>
    <property type="evidence" value="ECO:0007669"/>
    <property type="project" value="TreeGrafter"/>
</dbReference>
<dbReference type="SUPFAM" id="SSF51695">
    <property type="entry name" value="PLC-like phosphodiesterases"/>
    <property type="match status" value="1"/>
</dbReference>
<dbReference type="PANTHER" id="PTHR43620:SF7">
    <property type="entry name" value="GLYCEROPHOSPHODIESTER PHOSPHODIESTERASE GDPD5-RELATED"/>
    <property type="match status" value="1"/>
</dbReference>
<dbReference type="Pfam" id="PF03009">
    <property type="entry name" value="GDPD"/>
    <property type="match status" value="1"/>
</dbReference>
<dbReference type="InterPro" id="IPR017946">
    <property type="entry name" value="PLC-like_Pdiesterase_TIM-brl"/>
</dbReference>
<keyword evidence="5 9" id="KW-0378">Hydrolase</keyword>
<dbReference type="Proteomes" id="UP000664303">
    <property type="component" value="Unassembled WGS sequence"/>
</dbReference>
<dbReference type="EC" id="3.1.4.46" evidence="2"/>
<dbReference type="EMBL" id="JAFKCZ010000007">
    <property type="protein sequence ID" value="MBN7797033.1"/>
    <property type="molecule type" value="Genomic_DNA"/>
</dbReference>
<dbReference type="AlphaFoldDB" id="A0A939DF14"/>
<evidence type="ECO:0000256" key="7">
    <source>
        <dbReference type="SAM" id="SignalP"/>
    </source>
</evidence>
<dbReference type="PROSITE" id="PS51704">
    <property type="entry name" value="GP_PDE"/>
    <property type="match status" value="1"/>
</dbReference>
<evidence type="ECO:0000313" key="10">
    <source>
        <dbReference type="Proteomes" id="UP000664303"/>
    </source>
</evidence>
<evidence type="ECO:0000259" key="8">
    <source>
        <dbReference type="PROSITE" id="PS51704"/>
    </source>
</evidence>
<comment type="catalytic activity">
    <reaction evidence="6">
        <text>a sn-glycero-3-phosphodiester + H2O = an alcohol + sn-glycerol 3-phosphate + H(+)</text>
        <dbReference type="Rhea" id="RHEA:12969"/>
        <dbReference type="ChEBI" id="CHEBI:15377"/>
        <dbReference type="ChEBI" id="CHEBI:15378"/>
        <dbReference type="ChEBI" id="CHEBI:30879"/>
        <dbReference type="ChEBI" id="CHEBI:57597"/>
        <dbReference type="ChEBI" id="CHEBI:83408"/>
        <dbReference type="EC" id="3.1.4.46"/>
    </reaction>
</comment>
<sequence length="348" mass="38364">MLRPVILLSILCGAATLAAAEPDAPLVIAHRGASGYLPEHTLAAKAMAHAMGADYIEQDVVLSADGVPIVLHDIHLDTTTDVARRFPGRARDDGRYYAIDFRLDEIRQLRVHERSQRNAAGEEEAVFPGRFPLIPLDLSVPTLAEEIDLIAGLDRSRGTRTGLYIEFKAPRFHRAAGWDITHQVLAVLAAKGYADRPEQVYLQCFDDATLRQLKEEGKTPLPLIQLIGENDWGEDSAVDYDAMRSPEGLRDVATYADGIGPWLMHIYRGRDARGQAVVTDLVDRAHALGLAVHPYTFRRDQLPTGIADFDELLALFIDTVGVDGLFTDFPDLARDAIARRAARQPDGD</sequence>
<evidence type="ECO:0000256" key="6">
    <source>
        <dbReference type="ARBA" id="ARBA00047512"/>
    </source>
</evidence>
<protein>
    <recommendedName>
        <fullName evidence="2">glycerophosphodiester phosphodiesterase</fullName>
        <ecNumber evidence="2">3.1.4.46</ecNumber>
    </recommendedName>
</protein>
<evidence type="ECO:0000256" key="3">
    <source>
        <dbReference type="ARBA" id="ARBA00022729"/>
    </source>
</evidence>
<dbReference type="Gene3D" id="3.20.20.190">
    <property type="entry name" value="Phosphatidylinositol (PI) phosphodiesterase"/>
    <property type="match status" value="1"/>
</dbReference>
<dbReference type="FunFam" id="3.20.20.190:FF:000009">
    <property type="entry name" value="Glycerophosphodiester phosphodiesterase, periplasmic"/>
    <property type="match status" value="1"/>
</dbReference>
<dbReference type="InterPro" id="IPR030395">
    <property type="entry name" value="GP_PDE_dom"/>
</dbReference>
<keyword evidence="4" id="KW-0319">Glycerol metabolism</keyword>